<evidence type="ECO:0000256" key="16">
    <source>
        <dbReference type="PIRSR" id="PIRSR000114-3"/>
    </source>
</evidence>
<comment type="subcellular location">
    <subcellularLocation>
        <location evidence="13">Cytoplasm</location>
    </subcellularLocation>
</comment>
<feature type="binding site" evidence="13">
    <location>
        <position position="279"/>
    </location>
    <ligand>
        <name>NADPH</name>
        <dbReference type="ChEBI" id="CHEBI:57783"/>
    </ligand>
</feature>
<feature type="domain" description="Glycerol-3-phosphate dehydrogenase NAD-dependent C-terminal" evidence="19">
    <location>
        <begin position="180"/>
        <end position="319"/>
    </location>
</feature>
<dbReference type="Gene3D" id="3.40.50.720">
    <property type="entry name" value="NAD(P)-binding Rossmann-like Domain"/>
    <property type="match status" value="1"/>
</dbReference>
<sequence length="333" mass="34513">MTRAAVLGAGSWGTAFAQVLADAGTEVVLWGRRAELVEAVNADHRNEQYLPGHTLPESLRATADAAEACRGADVVVLAVPSQTLRDNLVEWAPLIPADATVVSLMKGIELGSGLRMSQVVSQAAGIDPERVAVLSGPNLAREIVQRQPSASVVACTDAARADAVAEACDAPYFRPYTSSDVLGAEVGGAVKNVVALAVGMAQGMGYGDNTSAMLITRGLAEITRLGTALGADPTTFLGLAGAGDLVATCSSSLSRNHQVGTRLGQGESLEEVLASQSQVAEGVKSCRSIQALAEQHGIPMPIVQAVVGVVHEGVSVEETAHRLMARVRKAERY</sequence>
<evidence type="ECO:0000313" key="20">
    <source>
        <dbReference type="EMBL" id="PKZ41980.1"/>
    </source>
</evidence>
<keyword evidence="3 13" id="KW-0521">NADP</keyword>
<keyword evidence="7 13" id="KW-0594">Phospholipid biosynthesis</keyword>
<evidence type="ECO:0000256" key="11">
    <source>
        <dbReference type="ARBA" id="ARBA00069372"/>
    </source>
</evidence>
<dbReference type="InterPro" id="IPR011128">
    <property type="entry name" value="G3P_DH_NAD-dep_N"/>
</dbReference>
<feature type="binding site" evidence="13">
    <location>
        <position position="255"/>
    </location>
    <ligand>
        <name>sn-glycerol 3-phosphate</name>
        <dbReference type="ChEBI" id="CHEBI:57597"/>
    </ligand>
</feature>
<feature type="binding site" evidence="13">
    <location>
        <position position="244"/>
    </location>
    <ligand>
        <name>sn-glycerol 3-phosphate</name>
        <dbReference type="ChEBI" id="CHEBI:57597"/>
    </ligand>
</feature>
<evidence type="ECO:0000256" key="1">
    <source>
        <dbReference type="ARBA" id="ARBA00011009"/>
    </source>
</evidence>
<feature type="binding site" evidence="16">
    <location>
        <position position="255"/>
    </location>
    <ligand>
        <name>NAD(+)</name>
        <dbReference type="ChEBI" id="CHEBI:57540"/>
    </ligand>
</feature>
<dbReference type="FunFam" id="1.10.1040.10:FF:000001">
    <property type="entry name" value="Glycerol-3-phosphate dehydrogenase [NAD(P)+]"/>
    <property type="match status" value="1"/>
</dbReference>
<proteinExistence type="inferred from homology"/>
<feature type="binding site" evidence="13">
    <location>
        <position position="255"/>
    </location>
    <ligand>
        <name>NADPH</name>
        <dbReference type="ChEBI" id="CHEBI:57783"/>
    </ligand>
</feature>
<feature type="binding site" evidence="13">
    <location>
        <position position="49"/>
    </location>
    <ligand>
        <name>NADPH</name>
        <dbReference type="ChEBI" id="CHEBI:57783"/>
    </ligand>
</feature>
<dbReference type="GO" id="GO:0006650">
    <property type="term" value="P:glycerophospholipid metabolic process"/>
    <property type="evidence" value="ECO:0007669"/>
    <property type="project" value="UniProtKB-UniRule"/>
</dbReference>
<dbReference type="Pfam" id="PF01210">
    <property type="entry name" value="NAD_Gly3P_dh_N"/>
    <property type="match status" value="1"/>
</dbReference>
<evidence type="ECO:0000313" key="21">
    <source>
        <dbReference type="Proteomes" id="UP000234206"/>
    </source>
</evidence>
<keyword evidence="4 13" id="KW-0560">Oxidoreductase</keyword>
<dbReference type="FunFam" id="3.40.50.720:FF:000019">
    <property type="entry name" value="Glycerol-3-phosphate dehydrogenase [NAD(P)+]"/>
    <property type="match status" value="1"/>
</dbReference>
<evidence type="ECO:0000256" key="8">
    <source>
        <dbReference type="ARBA" id="ARBA00023264"/>
    </source>
</evidence>
<dbReference type="Gene3D" id="1.10.1040.10">
    <property type="entry name" value="N-(1-d-carboxylethyl)-l-norvaline Dehydrogenase, domain 2"/>
    <property type="match status" value="1"/>
</dbReference>
<comment type="caution">
    <text evidence="20">The sequence shown here is derived from an EMBL/GenBank/DDBJ whole genome shotgun (WGS) entry which is preliminary data.</text>
</comment>
<gene>
    <name evidence="13" type="primary">gpsA</name>
    <name evidence="20" type="ORF">CYJ76_04850</name>
</gene>
<dbReference type="GO" id="GO:0046168">
    <property type="term" value="P:glycerol-3-phosphate catabolic process"/>
    <property type="evidence" value="ECO:0007669"/>
    <property type="project" value="InterPro"/>
</dbReference>
<feature type="binding site" evidence="13">
    <location>
        <position position="281"/>
    </location>
    <ligand>
        <name>NADPH</name>
        <dbReference type="ChEBI" id="CHEBI:57783"/>
    </ligand>
</feature>
<feature type="binding site" evidence="13">
    <location>
        <position position="106"/>
    </location>
    <ligand>
        <name>sn-glycerol 3-phosphate</name>
        <dbReference type="ChEBI" id="CHEBI:57597"/>
    </ligand>
</feature>
<keyword evidence="13" id="KW-0547">Nucleotide-binding</keyword>
<comment type="similarity">
    <text evidence="1 13 17">Belongs to the NAD-dependent glycerol-3-phosphate dehydrogenase family.</text>
</comment>
<keyword evidence="8 13" id="KW-1208">Phospholipid metabolism</keyword>
<feature type="binding site" evidence="16">
    <location>
        <begin position="8"/>
        <end position="13"/>
    </location>
    <ligand>
        <name>NAD(+)</name>
        <dbReference type="ChEBI" id="CHEBI:57540"/>
    </ligand>
</feature>
<feature type="active site" description="Proton acceptor" evidence="13 14">
    <location>
        <position position="191"/>
    </location>
</feature>
<dbReference type="InterPro" id="IPR013328">
    <property type="entry name" value="6PGD_dom2"/>
</dbReference>
<feature type="binding site" evidence="13">
    <location>
        <position position="11"/>
    </location>
    <ligand>
        <name>NADPH</name>
        <dbReference type="ChEBI" id="CHEBI:57783"/>
    </ligand>
</feature>
<dbReference type="EMBL" id="PKIZ01000007">
    <property type="protein sequence ID" value="PKZ41980.1"/>
    <property type="molecule type" value="Genomic_DNA"/>
</dbReference>
<dbReference type="Proteomes" id="UP000234206">
    <property type="component" value="Unassembled WGS sequence"/>
</dbReference>
<dbReference type="NCBIfam" id="NF000942">
    <property type="entry name" value="PRK00094.1-4"/>
    <property type="match status" value="1"/>
</dbReference>
<dbReference type="GO" id="GO:0005829">
    <property type="term" value="C:cytosol"/>
    <property type="evidence" value="ECO:0007669"/>
    <property type="project" value="TreeGrafter"/>
</dbReference>
<dbReference type="PANTHER" id="PTHR11728">
    <property type="entry name" value="GLYCEROL-3-PHOSPHATE DEHYDROGENASE"/>
    <property type="match status" value="1"/>
</dbReference>
<keyword evidence="2 13" id="KW-0444">Lipid biosynthesis</keyword>
<feature type="binding site" evidence="13">
    <location>
        <position position="106"/>
    </location>
    <ligand>
        <name>NADPH</name>
        <dbReference type="ChEBI" id="CHEBI:57783"/>
    </ligand>
</feature>
<feature type="binding site" evidence="16">
    <location>
        <position position="140"/>
    </location>
    <ligand>
        <name>NAD(+)</name>
        <dbReference type="ChEBI" id="CHEBI:57540"/>
    </ligand>
</feature>
<dbReference type="InterPro" id="IPR008927">
    <property type="entry name" value="6-PGluconate_DH-like_C_sf"/>
</dbReference>
<comment type="pathway">
    <text evidence="13">Membrane lipid metabolism; glycerophospholipid metabolism.</text>
</comment>
<dbReference type="InterPro" id="IPR036291">
    <property type="entry name" value="NAD(P)-bd_dom_sf"/>
</dbReference>
<dbReference type="GO" id="GO:0141153">
    <property type="term" value="F:glycerol-3-phosphate dehydrogenase (NADP+) activity"/>
    <property type="evidence" value="ECO:0007669"/>
    <property type="project" value="RHEA"/>
</dbReference>
<dbReference type="EC" id="1.1.1.94" evidence="10 13"/>
<evidence type="ECO:0000256" key="5">
    <source>
        <dbReference type="ARBA" id="ARBA00023027"/>
    </source>
</evidence>
<evidence type="ECO:0000256" key="10">
    <source>
        <dbReference type="ARBA" id="ARBA00066687"/>
    </source>
</evidence>
<dbReference type="GO" id="GO:0141152">
    <property type="term" value="F:glycerol-3-phosphate dehydrogenase (NAD+) activity"/>
    <property type="evidence" value="ECO:0007669"/>
    <property type="project" value="RHEA"/>
</dbReference>
<feature type="binding site" evidence="15">
    <location>
        <position position="106"/>
    </location>
    <ligand>
        <name>substrate</name>
    </ligand>
</feature>
<evidence type="ECO:0000256" key="3">
    <source>
        <dbReference type="ARBA" id="ARBA00022857"/>
    </source>
</evidence>
<dbReference type="GO" id="GO:0008654">
    <property type="term" value="P:phospholipid biosynthetic process"/>
    <property type="evidence" value="ECO:0007669"/>
    <property type="project" value="UniProtKB-KW"/>
</dbReference>
<keyword evidence="13" id="KW-0963">Cytoplasm</keyword>
<evidence type="ECO:0000256" key="15">
    <source>
        <dbReference type="PIRSR" id="PIRSR000114-2"/>
    </source>
</evidence>
<evidence type="ECO:0000256" key="2">
    <source>
        <dbReference type="ARBA" id="ARBA00022516"/>
    </source>
</evidence>
<feature type="binding site" evidence="13">
    <location>
        <position position="254"/>
    </location>
    <ligand>
        <name>sn-glycerol 3-phosphate</name>
        <dbReference type="ChEBI" id="CHEBI:57597"/>
    </ligand>
</feature>
<comment type="catalytic activity">
    <reaction evidence="13">
        <text>sn-glycerol 3-phosphate + NAD(+) = dihydroxyacetone phosphate + NADH + H(+)</text>
        <dbReference type="Rhea" id="RHEA:11092"/>
        <dbReference type="ChEBI" id="CHEBI:15378"/>
        <dbReference type="ChEBI" id="CHEBI:57540"/>
        <dbReference type="ChEBI" id="CHEBI:57597"/>
        <dbReference type="ChEBI" id="CHEBI:57642"/>
        <dbReference type="ChEBI" id="CHEBI:57945"/>
        <dbReference type="EC" id="1.1.1.94"/>
    </reaction>
</comment>
<dbReference type="SUPFAM" id="SSF51735">
    <property type="entry name" value="NAD(P)-binding Rossmann-fold domains"/>
    <property type="match status" value="1"/>
</dbReference>
<dbReference type="GO" id="GO:0051287">
    <property type="term" value="F:NAD binding"/>
    <property type="evidence" value="ECO:0007669"/>
    <property type="project" value="InterPro"/>
</dbReference>
<dbReference type="SUPFAM" id="SSF48179">
    <property type="entry name" value="6-phosphogluconate dehydrogenase C-terminal domain-like"/>
    <property type="match status" value="1"/>
</dbReference>
<reference evidence="20 21" key="1">
    <citation type="submission" date="2017-12" db="EMBL/GenBank/DDBJ databases">
        <title>Phylogenetic diversity of female urinary microbiome.</title>
        <authorList>
            <person name="Thomas-White K."/>
            <person name="Wolfe A.J."/>
        </authorList>
    </citation>
    <scope>NUCLEOTIDE SEQUENCE [LARGE SCALE GENOMIC DNA]</scope>
    <source>
        <strain evidence="20 21">UMB1298</strain>
    </source>
</reference>
<comment type="caution">
    <text evidence="13">Lacks conserved residue(s) required for the propagation of feature annotation.</text>
</comment>
<evidence type="ECO:0000256" key="6">
    <source>
        <dbReference type="ARBA" id="ARBA00023098"/>
    </source>
</evidence>
<dbReference type="GO" id="GO:0005975">
    <property type="term" value="P:carbohydrate metabolic process"/>
    <property type="evidence" value="ECO:0007669"/>
    <property type="project" value="InterPro"/>
</dbReference>
<dbReference type="RefSeq" id="WP_101849413.1">
    <property type="nucleotide sequence ID" value="NZ_JBHLVH010000004.1"/>
</dbReference>
<keyword evidence="21" id="KW-1185">Reference proteome</keyword>
<dbReference type="PROSITE" id="PS00957">
    <property type="entry name" value="NAD_G3PDH"/>
    <property type="match status" value="1"/>
</dbReference>
<feature type="binding site" evidence="13">
    <location>
        <position position="140"/>
    </location>
    <ligand>
        <name>NADPH</name>
        <dbReference type="ChEBI" id="CHEBI:57783"/>
    </ligand>
</feature>
<feature type="binding site" evidence="13">
    <location>
        <position position="256"/>
    </location>
    <ligand>
        <name>sn-glycerol 3-phosphate</name>
        <dbReference type="ChEBI" id="CHEBI:57597"/>
    </ligand>
</feature>
<evidence type="ECO:0000256" key="9">
    <source>
        <dbReference type="ARBA" id="ARBA00052716"/>
    </source>
</evidence>
<dbReference type="HAMAP" id="MF_00394">
    <property type="entry name" value="NAD_Glyc3P_dehydrog"/>
    <property type="match status" value="1"/>
</dbReference>
<name>A0A2I1PBH1_9MICO</name>
<evidence type="ECO:0000259" key="19">
    <source>
        <dbReference type="Pfam" id="PF07479"/>
    </source>
</evidence>
<evidence type="ECO:0000256" key="17">
    <source>
        <dbReference type="RuleBase" id="RU000437"/>
    </source>
</evidence>
<dbReference type="GO" id="GO:0046167">
    <property type="term" value="P:glycerol-3-phosphate biosynthetic process"/>
    <property type="evidence" value="ECO:0007669"/>
    <property type="project" value="UniProtKB-UniRule"/>
</dbReference>
<feature type="binding site" evidence="13">
    <location>
        <position position="32"/>
    </location>
    <ligand>
        <name>NADPH</name>
        <dbReference type="ChEBI" id="CHEBI:57783"/>
    </ligand>
</feature>
<feature type="binding site" evidence="15">
    <location>
        <begin position="255"/>
        <end position="256"/>
    </location>
    <ligand>
        <name>substrate</name>
    </ligand>
</feature>
<feature type="binding site" evidence="13">
    <location>
        <position position="33"/>
    </location>
    <ligand>
        <name>NADPH</name>
        <dbReference type="ChEBI" id="CHEBI:57783"/>
    </ligand>
</feature>
<dbReference type="AlphaFoldDB" id="A0A2I1PBH1"/>
<organism evidence="20 21">
    <name type="scientific">Kytococcus schroeteri</name>
    <dbReference type="NCBI Taxonomy" id="138300"/>
    <lineage>
        <taxon>Bacteria</taxon>
        <taxon>Bacillati</taxon>
        <taxon>Actinomycetota</taxon>
        <taxon>Actinomycetes</taxon>
        <taxon>Micrococcales</taxon>
        <taxon>Kytococcaceae</taxon>
        <taxon>Kytococcus</taxon>
    </lineage>
</organism>
<dbReference type="PANTHER" id="PTHR11728:SF1">
    <property type="entry name" value="GLYCEROL-3-PHOSPHATE DEHYDROGENASE [NAD(+)] 2, CHLOROPLASTIC"/>
    <property type="match status" value="1"/>
</dbReference>
<comment type="function">
    <text evidence="13">Catalyzes the reduction of the glycolytic intermediate dihydroxyacetone phosphate (DHAP) to sn-glycerol 3-phosphate (G3P), the key precursor for phospholipid synthesis.</text>
</comment>
<comment type="catalytic activity">
    <reaction evidence="9">
        <text>sn-glycerol 3-phosphate + NADP(+) = dihydroxyacetone phosphate + NADPH + H(+)</text>
        <dbReference type="Rhea" id="RHEA:11096"/>
        <dbReference type="ChEBI" id="CHEBI:15378"/>
        <dbReference type="ChEBI" id="CHEBI:57597"/>
        <dbReference type="ChEBI" id="CHEBI:57642"/>
        <dbReference type="ChEBI" id="CHEBI:57783"/>
        <dbReference type="ChEBI" id="CHEBI:58349"/>
        <dbReference type="EC" id="1.1.1.94"/>
    </reaction>
    <physiologicalReaction direction="right-to-left" evidence="9">
        <dbReference type="Rhea" id="RHEA:11098"/>
    </physiologicalReaction>
</comment>
<feature type="binding site" evidence="13">
    <location>
        <position position="136"/>
    </location>
    <ligand>
        <name>sn-glycerol 3-phosphate</name>
        <dbReference type="ChEBI" id="CHEBI:57597"/>
    </ligand>
</feature>
<dbReference type="UniPathway" id="UPA00940"/>
<keyword evidence="5 13" id="KW-0520">NAD</keyword>
<feature type="domain" description="Glycerol-3-phosphate dehydrogenase NAD-dependent N-terminal" evidence="18">
    <location>
        <begin position="5"/>
        <end position="159"/>
    </location>
</feature>
<dbReference type="NCBIfam" id="NF000940">
    <property type="entry name" value="PRK00094.1-2"/>
    <property type="match status" value="1"/>
</dbReference>
<dbReference type="InterPro" id="IPR006168">
    <property type="entry name" value="G3P_DH_NAD-dep"/>
</dbReference>
<dbReference type="PIRSF" id="PIRSF000114">
    <property type="entry name" value="Glycerol-3-P_dh"/>
    <property type="match status" value="1"/>
</dbReference>
<evidence type="ECO:0000256" key="7">
    <source>
        <dbReference type="ARBA" id="ARBA00023209"/>
    </source>
</evidence>
<evidence type="ECO:0000256" key="13">
    <source>
        <dbReference type="HAMAP-Rule" id="MF_00394"/>
    </source>
</evidence>
<evidence type="ECO:0000256" key="4">
    <source>
        <dbReference type="ARBA" id="ARBA00023002"/>
    </source>
</evidence>
<dbReference type="OrthoDB" id="9812273at2"/>
<evidence type="ECO:0000256" key="12">
    <source>
        <dbReference type="ARBA" id="ARBA00080511"/>
    </source>
</evidence>
<evidence type="ECO:0000259" key="18">
    <source>
        <dbReference type="Pfam" id="PF01210"/>
    </source>
</evidence>
<feature type="binding site" evidence="13">
    <location>
        <position position="191"/>
    </location>
    <ligand>
        <name>sn-glycerol 3-phosphate</name>
        <dbReference type="ChEBI" id="CHEBI:57597"/>
    </ligand>
</feature>
<accession>A0A2I1PBH1</accession>
<feature type="binding site" evidence="13">
    <location>
        <position position="12"/>
    </location>
    <ligand>
        <name>NADPH</name>
        <dbReference type="ChEBI" id="CHEBI:57783"/>
    </ligand>
</feature>
<protein>
    <recommendedName>
        <fullName evidence="11 13">Glycerol-3-phosphate dehydrogenase [NAD(P)+]</fullName>
        <ecNumber evidence="10 13">1.1.1.94</ecNumber>
    </recommendedName>
    <alternativeName>
        <fullName evidence="13">NAD(P)(+)-dependent glycerol-3-phosphate dehydrogenase</fullName>
    </alternativeName>
    <alternativeName>
        <fullName evidence="12 13">NAD(P)H-dependent dihydroxyacetone-phosphate reductase</fullName>
    </alternativeName>
</protein>
<dbReference type="InterPro" id="IPR006109">
    <property type="entry name" value="G3P_DH_NAD-dep_C"/>
</dbReference>
<keyword evidence="6 13" id="KW-0443">Lipid metabolism</keyword>
<dbReference type="PRINTS" id="PR00077">
    <property type="entry name" value="GPDHDRGNASE"/>
</dbReference>
<evidence type="ECO:0000256" key="14">
    <source>
        <dbReference type="PIRSR" id="PIRSR000114-1"/>
    </source>
</evidence>
<dbReference type="Pfam" id="PF07479">
    <property type="entry name" value="NAD_Gly3P_dh_C"/>
    <property type="match status" value="1"/>
</dbReference>